<dbReference type="Proteomes" id="UP000181992">
    <property type="component" value="Unassembled WGS sequence"/>
</dbReference>
<dbReference type="PANTHER" id="PTHR10954:SF18">
    <property type="entry name" value="RIBONUCLEASE HII"/>
    <property type="match status" value="1"/>
</dbReference>
<dbReference type="EC" id="3.1.26.4" evidence="13"/>
<dbReference type="GO" id="GO:0004523">
    <property type="term" value="F:RNA-DNA hybrid ribonuclease activity"/>
    <property type="evidence" value="ECO:0007669"/>
    <property type="project" value="UniProtKB-UniRule"/>
</dbReference>
<keyword evidence="11" id="KW-0464">Manganese</keyword>
<dbReference type="PROSITE" id="PS51975">
    <property type="entry name" value="RNASE_H_2"/>
    <property type="match status" value="1"/>
</dbReference>
<dbReference type="InterPro" id="IPR001352">
    <property type="entry name" value="RNase_HII/HIII"/>
</dbReference>
<dbReference type="STRING" id="1805281.AUJ77_00895"/>
<comment type="function">
    <text evidence="3 13">Endonuclease that specifically degrades the RNA of RNA-DNA hybrids.</text>
</comment>
<comment type="subcellular location">
    <subcellularLocation>
        <location evidence="4">Cytoplasm</location>
    </subcellularLocation>
</comment>
<dbReference type="InterPro" id="IPR036397">
    <property type="entry name" value="RNaseH_sf"/>
</dbReference>
<organism evidence="15 16">
    <name type="scientific">Candidatus Nomurabacteria bacterium CG1_02_43_90</name>
    <dbReference type="NCBI Taxonomy" id="1805281"/>
    <lineage>
        <taxon>Bacteria</taxon>
        <taxon>Candidatus Nomuraibacteriota</taxon>
    </lineage>
</organism>
<keyword evidence="7 12" id="KW-0540">Nuclease</keyword>
<comment type="cofactor">
    <cofactor evidence="12">
        <name>Mn(2+)</name>
        <dbReference type="ChEBI" id="CHEBI:29035"/>
    </cofactor>
    <cofactor evidence="12">
        <name>Mg(2+)</name>
        <dbReference type="ChEBI" id="CHEBI:18420"/>
    </cofactor>
    <text evidence="12">Manganese or magnesium. Binds 1 divalent metal ion per monomer in the absence of substrate. May bind a second metal ion after substrate binding.</text>
</comment>
<dbReference type="GO" id="GO:0006298">
    <property type="term" value="P:mismatch repair"/>
    <property type="evidence" value="ECO:0007669"/>
    <property type="project" value="TreeGrafter"/>
</dbReference>
<dbReference type="PANTHER" id="PTHR10954">
    <property type="entry name" value="RIBONUCLEASE H2 SUBUNIT A"/>
    <property type="match status" value="1"/>
</dbReference>
<evidence type="ECO:0000256" key="7">
    <source>
        <dbReference type="ARBA" id="ARBA00022722"/>
    </source>
</evidence>
<evidence type="ECO:0000259" key="14">
    <source>
        <dbReference type="PROSITE" id="PS51975"/>
    </source>
</evidence>
<feature type="binding site" evidence="12">
    <location>
        <position position="126"/>
    </location>
    <ligand>
        <name>a divalent metal cation</name>
        <dbReference type="ChEBI" id="CHEBI:60240"/>
    </ligand>
</feature>
<evidence type="ECO:0000256" key="12">
    <source>
        <dbReference type="PROSITE-ProRule" id="PRU01319"/>
    </source>
</evidence>
<keyword evidence="8 12" id="KW-0479">Metal-binding</keyword>
<evidence type="ECO:0000256" key="2">
    <source>
        <dbReference type="ARBA" id="ARBA00001946"/>
    </source>
</evidence>
<evidence type="ECO:0000313" key="15">
    <source>
        <dbReference type="EMBL" id="OIO31043.1"/>
    </source>
</evidence>
<dbReference type="InterPro" id="IPR024567">
    <property type="entry name" value="RNase_HII/HIII_dom"/>
</dbReference>
<evidence type="ECO:0000256" key="8">
    <source>
        <dbReference type="ARBA" id="ARBA00022723"/>
    </source>
</evidence>
<dbReference type="GO" id="GO:0005737">
    <property type="term" value="C:cytoplasm"/>
    <property type="evidence" value="ECO:0007669"/>
    <property type="project" value="UniProtKB-SubCell"/>
</dbReference>
<proteinExistence type="inferred from homology"/>
<dbReference type="NCBIfam" id="NF000595">
    <property type="entry name" value="PRK00015.1-3"/>
    <property type="match status" value="1"/>
</dbReference>
<evidence type="ECO:0000256" key="10">
    <source>
        <dbReference type="ARBA" id="ARBA00022801"/>
    </source>
</evidence>
<dbReference type="GO" id="GO:0032299">
    <property type="term" value="C:ribonuclease H2 complex"/>
    <property type="evidence" value="ECO:0007669"/>
    <property type="project" value="TreeGrafter"/>
</dbReference>
<evidence type="ECO:0000256" key="13">
    <source>
        <dbReference type="RuleBase" id="RU003515"/>
    </source>
</evidence>
<keyword evidence="6" id="KW-0963">Cytoplasm</keyword>
<evidence type="ECO:0000256" key="11">
    <source>
        <dbReference type="ARBA" id="ARBA00023211"/>
    </source>
</evidence>
<comment type="caution">
    <text evidence="15">The sequence shown here is derived from an EMBL/GenBank/DDBJ whole genome shotgun (WGS) entry which is preliminary data.</text>
</comment>
<evidence type="ECO:0000256" key="5">
    <source>
        <dbReference type="ARBA" id="ARBA00007383"/>
    </source>
</evidence>
<keyword evidence="10 12" id="KW-0378">Hydrolase</keyword>
<evidence type="ECO:0000256" key="9">
    <source>
        <dbReference type="ARBA" id="ARBA00022759"/>
    </source>
</evidence>
<evidence type="ECO:0000256" key="3">
    <source>
        <dbReference type="ARBA" id="ARBA00004065"/>
    </source>
</evidence>
<dbReference type="CDD" id="cd07182">
    <property type="entry name" value="RNase_HII_bacteria_HII_like"/>
    <property type="match status" value="1"/>
</dbReference>
<name>A0A1J4V4W9_9BACT</name>
<comment type="cofactor">
    <cofactor evidence="2">
        <name>Mg(2+)</name>
        <dbReference type="ChEBI" id="CHEBI:18420"/>
    </cofactor>
</comment>
<evidence type="ECO:0000256" key="1">
    <source>
        <dbReference type="ARBA" id="ARBA00000077"/>
    </source>
</evidence>
<evidence type="ECO:0000256" key="6">
    <source>
        <dbReference type="ARBA" id="ARBA00022490"/>
    </source>
</evidence>
<gene>
    <name evidence="15" type="ORF">AUJ77_00895</name>
</gene>
<feature type="binding site" evidence="12">
    <location>
        <position position="14"/>
    </location>
    <ligand>
        <name>a divalent metal cation</name>
        <dbReference type="ChEBI" id="CHEBI:60240"/>
    </ligand>
</feature>
<accession>A0A1J4V4W9</accession>
<dbReference type="GO" id="GO:0046872">
    <property type="term" value="F:metal ion binding"/>
    <property type="evidence" value="ECO:0007669"/>
    <property type="project" value="UniProtKB-KW"/>
</dbReference>
<protein>
    <recommendedName>
        <fullName evidence="13">Ribonuclease</fullName>
        <ecNumber evidence="13">3.1.26.4</ecNumber>
    </recommendedName>
</protein>
<dbReference type="GO" id="GO:0043137">
    <property type="term" value="P:DNA replication, removal of RNA primer"/>
    <property type="evidence" value="ECO:0007669"/>
    <property type="project" value="TreeGrafter"/>
</dbReference>
<reference evidence="15 16" key="1">
    <citation type="journal article" date="2016" name="Environ. Microbiol.">
        <title>Genomic resolution of a cold subsurface aquifer community provides metabolic insights for novel microbes adapted to high CO concentrations.</title>
        <authorList>
            <person name="Probst A.J."/>
            <person name="Castelle C.J."/>
            <person name="Singh A."/>
            <person name="Brown C.T."/>
            <person name="Anantharaman K."/>
            <person name="Sharon I."/>
            <person name="Hug L.A."/>
            <person name="Burstein D."/>
            <person name="Emerson J.B."/>
            <person name="Thomas B.C."/>
            <person name="Banfield J.F."/>
        </authorList>
    </citation>
    <scope>NUCLEOTIDE SEQUENCE [LARGE SCALE GENOMIC DNA]</scope>
    <source>
        <strain evidence="15">CG1_02_43_90</strain>
    </source>
</reference>
<evidence type="ECO:0000313" key="16">
    <source>
        <dbReference type="Proteomes" id="UP000181992"/>
    </source>
</evidence>
<evidence type="ECO:0000256" key="4">
    <source>
        <dbReference type="ARBA" id="ARBA00004496"/>
    </source>
</evidence>
<dbReference type="Gene3D" id="3.30.420.10">
    <property type="entry name" value="Ribonuclease H-like superfamily/Ribonuclease H"/>
    <property type="match status" value="1"/>
</dbReference>
<dbReference type="Pfam" id="PF01351">
    <property type="entry name" value="RNase_HII"/>
    <property type="match status" value="1"/>
</dbReference>
<comment type="catalytic activity">
    <reaction evidence="1 12 13">
        <text>Endonucleolytic cleavage to 5'-phosphomonoester.</text>
        <dbReference type="EC" id="3.1.26.4"/>
    </reaction>
</comment>
<feature type="domain" description="RNase H type-2" evidence="14">
    <location>
        <begin position="7"/>
        <end position="210"/>
    </location>
</feature>
<dbReference type="EMBL" id="MNVN01000009">
    <property type="protein sequence ID" value="OIO31043.1"/>
    <property type="molecule type" value="Genomic_DNA"/>
</dbReference>
<comment type="similarity">
    <text evidence="5 13">Belongs to the RNase HII family.</text>
</comment>
<feature type="binding site" evidence="12">
    <location>
        <position position="13"/>
    </location>
    <ligand>
        <name>a divalent metal cation</name>
        <dbReference type="ChEBI" id="CHEBI:60240"/>
    </ligand>
</feature>
<dbReference type="GO" id="GO:0003723">
    <property type="term" value="F:RNA binding"/>
    <property type="evidence" value="ECO:0007669"/>
    <property type="project" value="UniProtKB-UniRule"/>
</dbReference>
<keyword evidence="9 12" id="KW-0255">Endonuclease</keyword>
<dbReference type="InterPro" id="IPR012337">
    <property type="entry name" value="RNaseH-like_sf"/>
</dbReference>
<dbReference type="InterPro" id="IPR022898">
    <property type="entry name" value="RNase_HII"/>
</dbReference>
<dbReference type="AlphaFoldDB" id="A0A1J4V4W9"/>
<dbReference type="SUPFAM" id="SSF53098">
    <property type="entry name" value="Ribonuclease H-like"/>
    <property type="match status" value="1"/>
</dbReference>
<sequence length="210" mass="23534">MKKERYLSIIGIDEVGRGPLAGPVAVGAVKLEKEWIRSKTKEGWFDGLRDSKKLSPKAREEWVVKIKQAQKEGWLDFAVAFVSSGVVDKKGLSYALRTALAHALQAVEESPRGGRWTTDEVKVLLDGGLHAPMHYKNQTTIIKGDEKEVSIALASIVAKVARDKRMVSLAKKFPQYGFEQHKGYGTRTHYDAIKKYGITLHHRKSFLKGF</sequence>